<sequence length="99" mass="11622">MLLIDTCPIVQRRNKRFMFDRRWLQFGEVGKVVEEGCQKPVHATKLFEVACKIKNVRISLLNWNKTLKINSAIRIKELKEKIKKVKESSIQNKGVSWPL</sequence>
<keyword evidence="2" id="KW-1185">Reference proteome</keyword>
<proteinExistence type="predicted"/>
<reference evidence="1 2" key="1">
    <citation type="submission" date="2024-11" db="EMBL/GenBank/DDBJ databases">
        <title>A near-complete genome assembly of Cinchona calisaya.</title>
        <authorList>
            <person name="Lian D.C."/>
            <person name="Zhao X.W."/>
            <person name="Wei L."/>
        </authorList>
    </citation>
    <scope>NUCLEOTIDE SEQUENCE [LARGE SCALE GENOMIC DNA]</scope>
    <source>
        <tissue evidence="1">Nenye</tissue>
    </source>
</reference>
<protein>
    <submittedName>
        <fullName evidence="1">Uncharacterized protein</fullName>
    </submittedName>
</protein>
<comment type="caution">
    <text evidence="1">The sequence shown here is derived from an EMBL/GenBank/DDBJ whole genome shotgun (WGS) entry which is preliminary data.</text>
</comment>
<dbReference type="Proteomes" id="UP001630127">
    <property type="component" value="Unassembled WGS sequence"/>
</dbReference>
<accession>A0ABD2ZLY0</accession>
<evidence type="ECO:0000313" key="2">
    <source>
        <dbReference type="Proteomes" id="UP001630127"/>
    </source>
</evidence>
<name>A0ABD2ZLY0_9GENT</name>
<organism evidence="1 2">
    <name type="scientific">Cinchona calisaya</name>
    <dbReference type="NCBI Taxonomy" id="153742"/>
    <lineage>
        <taxon>Eukaryota</taxon>
        <taxon>Viridiplantae</taxon>
        <taxon>Streptophyta</taxon>
        <taxon>Embryophyta</taxon>
        <taxon>Tracheophyta</taxon>
        <taxon>Spermatophyta</taxon>
        <taxon>Magnoliopsida</taxon>
        <taxon>eudicotyledons</taxon>
        <taxon>Gunneridae</taxon>
        <taxon>Pentapetalae</taxon>
        <taxon>asterids</taxon>
        <taxon>lamiids</taxon>
        <taxon>Gentianales</taxon>
        <taxon>Rubiaceae</taxon>
        <taxon>Cinchonoideae</taxon>
        <taxon>Cinchoneae</taxon>
        <taxon>Cinchona</taxon>
    </lineage>
</organism>
<dbReference type="AlphaFoldDB" id="A0ABD2ZLY0"/>
<gene>
    <name evidence="1" type="ORF">ACH5RR_018418</name>
</gene>
<evidence type="ECO:0000313" key="1">
    <source>
        <dbReference type="EMBL" id="KAL3520269.1"/>
    </source>
</evidence>
<dbReference type="EMBL" id="JBJUIK010000008">
    <property type="protein sequence ID" value="KAL3520269.1"/>
    <property type="molecule type" value="Genomic_DNA"/>
</dbReference>